<keyword evidence="1" id="KW-0472">Membrane</keyword>
<evidence type="ECO:0000313" key="3">
    <source>
        <dbReference type="Proteomes" id="UP001443914"/>
    </source>
</evidence>
<dbReference type="Proteomes" id="UP001443914">
    <property type="component" value="Unassembled WGS sequence"/>
</dbReference>
<protein>
    <submittedName>
        <fullName evidence="2">Uncharacterized protein</fullName>
    </submittedName>
</protein>
<feature type="transmembrane region" description="Helical" evidence="1">
    <location>
        <begin position="76"/>
        <end position="101"/>
    </location>
</feature>
<reference evidence="2" key="1">
    <citation type="submission" date="2024-03" db="EMBL/GenBank/DDBJ databases">
        <title>WGS assembly of Saponaria officinalis var. Norfolk2.</title>
        <authorList>
            <person name="Jenkins J."/>
            <person name="Shu S."/>
            <person name="Grimwood J."/>
            <person name="Barry K."/>
            <person name="Goodstein D."/>
            <person name="Schmutz J."/>
            <person name="Leebens-Mack J."/>
            <person name="Osbourn A."/>
        </authorList>
    </citation>
    <scope>NUCLEOTIDE SEQUENCE [LARGE SCALE GENOMIC DNA]</scope>
    <source>
        <strain evidence="2">JIC</strain>
    </source>
</reference>
<name>A0AAW1I0N2_SAPOF</name>
<gene>
    <name evidence="2" type="ORF">RND81_10G107000</name>
</gene>
<evidence type="ECO:0000256" key="1">
    <source>
        <dbReference type="SAM" id="Phobius"/>
    </source>
</evidence>
<evidence type="ECO:0000313" key="2">
    <source>
        <dbReference type="EMBL" id="KAK9682922.1"/>
    </source>
</evidence>
<sequence>MYFIVAGSCAVTRLIITFVACFLCVIRERTRDEVDMLPTKPLKGYTGTLIGLGRVFALLVACLEFAYTSVSGDKRVVVLISILCTVLGSFCMTEFLHLLQVFGVIHLAIEKDLGYFMFVIAAAISAVQNLYGSGWYMASTVIPCIILNLFNGVILQCPKCIG</sequence>
<keyword evidence="1" id="KW-1133">Transmembrane helix</keyword>
<keyword evidence="3" id="KW-1185">Reference proteome</keyword>
<organism evidence="2 3">
    <name type="scientific">Saponaria officinalis</name>
    <name type="common">Common soapwort</name>
    <name type="synonym">Lychnis saponaria</name>
    <dbReference type="NCBI Taxonomy" id="3572"/>
    <lineage>
        <taxon>Eukaryota</taxon>
        <taxon>Viridiplantae</taxon>
        <taxon>Streptophyta</taxon>
        <taxon>Embryophyta</taxon>
        <taxon>Tracheophyta</taxon>
        <taxon>Spermatophyta</taxon>
        <taxon>Magnoliopsida</taxon>
        <taxon>eudicotyledons</taxon>
        <taxon>Gunneridae</taxon>
        <taxon>Pentapetalae</taxon>
        <taxon>Caryophyllales</taxon>
        <taxon>Caryophyllaceae</taxon>
        <taxon>Caryophylleae</taxon>
        <taxon>Saponaria</taxon>
    </lineage>
</organism>
<comment type="caution">
    <text evidence="2">The sequence shown here is derived from an EMBL/GenBank/DDBJ whole genome shotgun (WGS) entry which is preliminary data.</text>
</comment>
<feature type="transmembrane region" description="Helical" evidence="1">
    <location>
        <begin position="137"/>
        <end position="155"/>
    </location>
</feature>
<accession>A0AAW1I0N2</accession>
<dbReference type="AlphaFoldDB" id="A0AAW1I0N2"/>
<proteinExistence type="predicted"/>
<dbReference type="EMBL" id="JBDFQZ010000010">
    <property type="protein sequence ID" value="KAK9682922.1"/>
    <property type="molecule type" value="Genomic_DNA"/>
</dbReference>
<feature type="transmembrane region" description="Helical" evidence="1">
    <location>
        <begin position="113"/>
        <end position="131"/>
    </location>
</feature>
<feature type="transmembrane region" description="Helical" evidence="1">
    <location>
        <begin position="47"/>
        <end position="70"/>
    </location>
</feature>
<keyword evidence="1" id="KW-0812">Transmembrane</keyword>
<feature type="transmembrane region" description="Helical" evidence="1">
    <location>
        <begin position="6"/>
        <end position="26"/>
    </location>
</feature>